<dbReference type="PANTHER" id="PTHR30012">
    <property type="entry name" value="GENERAL SECRETION PATHWAY PROTEIN"/>
    <property type="match status" value="1"/>
</dbReference>
<feature type="transmembrane region" description="Helical" evidence="8">
    <location>
        <begin position="170"/>
        <end position="192"/>
    </location>
</feature>
<keyword evidence="5 8" id="KW-0812">Transmembrane</keyword>
<protein>
    <recommendedName>
        <fullName evidence="9">Type II secretion system protein GspF domain-containing protein</fullName>
    </recommendedName>
</protein>
<feature type="transmembrane region" description="Helical" evidence="8">
    <location>
        <begin position="212"/>
        <end position="239"/>
    </location>
</feature>
<reference evidence="10 11" key="1">
    <citation type="journal article" date="2016" name="Nat. Commun.">
        <title>Thousands of microbial genomes shed light on interconnected biogeochemical processes in an aquifer system.</title>
        <authorList>
            <person name="Anantharaman K."/>
            <person name="Brown C.T."/>
            <person name="Hug L.A."/>
            <person name="Sharon I."/>
            <person name="Castelle C.J."/>
            <person name="Probst A.J."/>
            <person name="Thomas B.C."/>
            <person name="Singh A."/>
            <person name="Wilkins M.J."/>
            <person name="Karaoz U."/>
            <person name="Brodie E.L."/>
            <person name="Williams K.H."/>
            <person name="Hubbard S.S."/>
            <person name="Banfield J.F."/>
        </authorList>
    </citation>
    <scope>NUCLEOTIDE SEQUENCE [LARGE SCALE GENOMIC DNA]</scope>
</reference>
<dbReference type="GO" id="GO:0005886">
    <property type="term" value="C:plasma membrane"/>
    <property type="evidence" value="ECO:0007669"/>
    <property type="project" value="UniProtKB-SubCell"/>
</dbReference>
<evidence type="ECO:0000259" key="9">
    <source>
        <dbReference type="Pfam" id="PF00482"/>
    </source>
</evidence>
<feature type="domain" description="Type II secretion system protein GspF" evidence="9">
    <location>
        <begin position="274"/>
        <end position="395"/>
    </location>
</feature>
<feature type="transmembrane region" description="Helical" evidence="8">
    <location>
        <begin position="369"/>
        <end position="397"/>
    </location>
</feature>
<dbReference type="PANTHER" id="PTHR30012:SF0">
    <property type="entry name" value="TYPE II SECRETION SYSTEM PROTEIN F-RELATED"/>
    <property type="match status" value="1"/>
</dbReference>
<dbReference type="PRINTS" id="PR00812">
    <property type="entry name" value="BCTERIALGSPF"/>
</dbReference>
<dbReference type="InterPro" id="IPR042094">
    <property type="entry name" value="T2SS_GspF_sf"/>
</dbReference>
<feature type="domain" description="Type II secretion system protein GspF" evidence="9">
    <location>
        <begin position="71"/>
        <end position="193"/>
    </location>
</feature>
<dbReference type="Gene3D" id="1.20.81.30">
    <property type="entry name" value="Type II secretion system (T2SS), domain F"/>
    <property type="match status" value="2"/>
</dbReference>
<dbReference type="Pfam" id="PF00482">
    <property type="entry name" value="T2SSF"/>
    <property type="match status" value="2"/>
</dbReference>
<dbReference type="InterPro" id="IPR003004">
    <property type="entry name" value="GspF/PilC"/>
</dbReference>
<evidence type="ECO:0000256" key="2">
    <source>
        <dbReference type="ARBA" id="ARBA00005745"/>
    </source>
</evidence>
<evidence type="ECO:0000313" key="10">
    <source>
        <dbReference type="EMBL" id="OGG59451.1"/>
    </source>
</evidence>
<comment type="caution">
    <text evidence="10">The sequence shown here is derived from an EMBL/GenBank/DDBJ whole genome shotgun (WGS) entry which is preliminary data.</text>
</comment>
<keyword evidence="4" id="KW-0997">Cell inner membrane</keyword>
<dbReference type="Proteomes" id="UP000178042">
    <property type="component" value="Unassembled WGS sequence"/>
</dbReference>
<keyword evidence="6 8" id="KW-1133">Transmembrane helix</keyword>
<keyword evidence="3" id="KW-1003">Cell membrane</keyword>
<gene>
    <name evidence="10" type="ORF">A3C86_00650</name>
</gene>
<evidence type="ECO:0000256" key="6">
    <source>
        <dbReference type="ARBA" id="ARBA00022989"/>
    </source>
</evidence>
<comment type="similarity">
    <text evidence="2">Belongs to the GSP F family.</text>
</comment>
<organism evidence="10 11">
    <name type="scientific">Candidatus Kaiserbacteria bacterium RIFCSPHIGHO2_02_FULL_49_16</name>
    <dbReference type="NCBI Taxonomy" id="1798490"/>
    <lineage>
        <taxon>Bacteria</taxon>
        <taxon>Candidatus Kaiseribacteriota</taxon>
    </lineage>
</organism>
<dbReference type="InterPro" id="IPR018076">
    <property type="entry name" value="T2SS_GspF_dom"/>
</dbReference>
<evidence type="ECO:0000256" key="7">
    <source>
        <dbReference type="ARBA" id="ARBA00023136"/>
    </source>
</evidence>
<dbReference type="FunFam" id="1.20.81.30:FF:000001">
    <property type="entry name" value="Type II secretion system protein F"/>
    <property type="match status" value="1"/>
</dbReference>
<evidence type="ECO:0000256" key="4">
    <source>
        <dbReference type="ARBA" id="ARBA00022519"/>
    </source>
</evidence>
<keyword evidence="7 8" id="KW-0472">Membrane</keyword>
<comment type="subcellular location">
    <subcellularLocation>
        <location evidence="1">Cell inner membrane</location>
        <topology evidence="1">Multi-pass membrane protein</topology>
    </subcellularLocation>
</comment>
<evidence type="ECO:0000313" key="11">
    <source>
        <dbReference type="Proteomes" id="UP000178042"/>
    </source>
</evidence>
<sequence>MSVFSYTAVDAEGNERAGTIDAVNLDVAIVAIQRRGLVIFNIEAADKAATKLGGRLEYFDRITNSDIVILSRQITTLFEAQVSALRAFQLLASEARTPKLGVKLSAIASDIQSGSTISSALAHHGDVFTPFYVNMVRAGEEAGKLDETFSFLADYLDRNYEITLKARNSLIYPAFVMSTFIIVMILMMTLVVPNLAGMLSEVGQDIPVYTKVVITMSTFVSHYILLIIILIIFLGIFLVRYSRTEAGRMALAKARMRVPYIGDVYRKLFLSRLADNLSTMLRSGIQILRGIEITGTVVGDPVYEEVLKQVSSDVKGGMPVSEAFRRHPEMPSIVVAMIKIGEETGNMGTILDTMAKFYRREVNNSIDTLVGLIEPFMIVSLAVGVGVLLSAVLIPIYNLASGF</sequence>
<evidence type="ECO:0000256" key="5">
    <source>
        <dbReference type="ARBA" id="ARBA00022692"/>
    </source>
</evidence>
<evidence type="ECO:0000256" key="8">
    <source>
        <dbReference type="SAM" id="Phobius"/>
    </source>
</evidence>
<proteinExistence type="inferred from homology"/>
<name>A0A1F6DDH9_9BACT</name>
<evidence type="ECO:0000256" key="1">
    <source>
        <dbReference type="ARBA" id="ARBA00004429"/>
    </source>
</evidence>
<evidence type="ECO:0000256" key="3">
    <source>
        <dbReference type="ARBA" id="ARBA00022475"/>
    </source>
</evidence>
<dbReference type="AlphaFoldDB" id="A0A1F6DDH9"/>
<accession>A0A1F6DDH9</accession>
<dbReference type="EMBL" id="MFLD01000026">
    <property type="protein sequence ID" value="OGG59451.1"/>
    <property type="molecule type" value="Genomic_DNA"/>
</dbReference>